<dbReference type="SUPFAM" id="SSF48452">
    <property type="entry name" value="TPR-like"/>
    <property type="match status" value="1"/>
</dbReference>
<dbReference type="RefSeq" id="WP_200390564.1">
    <property type="nucleotide sequence ID" value="NZ_JAENIO010000005.1"/>
</dbReference>
<feature type="chain" id="PRO_5036820379" evidence="1">
    <location>
        <begin position="22"/>
        <end position="959"/>
    </location>
</feature>
<sequence>MKFPLGLLLLLAFIFPLSIQAEDEFSFPELKKWALENQEKFPFAETGRKNGSPFAPLTTFPELDLNHQGKAISGLRITLPDWTDENLALMLTAPPIAESGVFFKTDSFHFRVVLLEDSKRTFYFKRKFFSNPTAKRYKVFQSFYPDREQFVAQTIFRQDERSGTLPGDTLLVLILDDESKKLPKTEVAFTIESERGLREWGQLPTALSDYGPGANFITIEGEDPGKASEHVEKAYQIFIAEGEEEANRFLDEIFLHFQQRGGKYQDWHSALWHSAQYRHKNDKNWSIVAYGYIYKQAKKWDAYERGRTIASNLATSYNTLYRHAEGRKHMDMFYFQMHRMGYSFQIQDYPETGPGIPILPNTRTREIPLDPPTPISIVWQYGFPYIMDDLQLDRTHVSALEDHAHYLYLSGEQEAAMEWRLSLLNLLERMKGFKEDYEVDERWLEINNSIASQLYELGYYAASYYRYQKTIHSNGLKAGAYGYRSHQSAKIGMANCRSAISYAEDGEMERIANVKEKIRKNPFLNKASFQNAELVEAKHYLIRGERENGMAIIDRLADEEGYIPAKVQQVIYHIQSGTTAGMEKKLLALLKLYREQGLKIKEWRLYAAYADLLILEERWEEALQMRREALRLTRAFGLTVHEAHQAARLSQLLQAFGQESEAEELARATREVARNKTLIPPFNRKVIEGILRKELPPISLASRDENAKASTHLQPNAAVVVPLAASGGYGKLTLANLSDQAVTGQLELSGLPSSWQENALESEVTISIGAGEARAHRPLTLAPGTFLLLSLNNENPYQEGELLVEWQPEGESSQRSAWTFSTAEEGFNKAVIDAGHYHLNEFYGVPVYHHLIKQAATDEEDMTFRVQSSAPARIEVYDLEDKPLLVDNNGDGNLIGAGDGLFSDQNQDGLVDTRLRNGLGAIRLQVYPQAGLTTDLTLTLSGLIDGEWSVLAEDTLTNK</sequence>
<evidence type="ECO:0000256" key="1">
    <source>
        <dbReference type="SAM" id="SignalP"/>
    </source>
</evidence>
<organism evidence="2 3">
    <name type="scientific">Roseibacillus ishigakijimensis</name>
    <dbReference type="NCBI Taxonomy" id="454146"/>
    <lineage>
        <taxon>Bacteria</taxon>
        <taxon>Pseudomonadati</taxon>
        <taxon>Verrucomicrobiota</taxon>
        <taxon>Verrucomicrobiia</taxon>
        <taxon>Verrucomicrobiales</taxon>
        <taxon>Verrucomicrobiaceae</taxon>
        <taxon>Roseibacillus</taxon>
    </lineage>
</organism>
<keyword evidence="3" id="KW-1185">Reference proteome</keyword>
<accession>A0A934VJZ8</accession>
<dbReference type="EMBL" id="JAENIO010000005">
    <property type="protein sequence ID" value="MBK1833134.1"/>
    <property type="molecule type" value="Genomic_DNA"/>
</dbReference>
<evidence type="ECO:0000313" key="2">
    <source>
        <dbReference type="EMBL" id="MBK1833134.1"/>
    </source>
</evidence>
<dbReference type="InterPro" id="IPR011990">
    <property type="entry name" value="TPR-like_helical_dom_sf"/>
</dbReference>
<keyword evidence="1" id="KW-0732">Signal</keyword>
<name>A0A934VJZ8_9BACT</name>
<dbReference type="AlphaFoldDB" id="A0A934VJZ8"/>
<gene>
    <name evidence="2" type="ORF">JIN78_03590</name>
</gene>
<comment type="caution">
    <text evidence="2">The sequence shown here is derived from an EMBL/GenBank/DDBJ whole genome shotgun (WGS) entry which is preliminary data.</text>
</comment>
<proteinExistence type="predicted"/>
<dbReference type="Proteomes" id="UP000604083">
    <property type="component" value="Unassembled WGS sequence"/>
</dbReference>
<protein>
    <submittedName>
        <fullName evidence="2">Tetratricopeptide repeat protein</fullName>
    </submittedName>
</protein>
<evidence type="ECO:0000313" key="3">
    <source>
        <dbReference type="Proteomes" id="UP000604083"/>
    </source>
</evidence>
<feature type="signal peptide" evidence="1">
    <location>
        <begin position="1"/>
        <end position="21"/>
    </location>
</feature>
<reference evidence="2" key="1">
    <citation type="submission" date="2021-01" db="EMBL/GenBank/DDBJ databases">
        <title>Modified the classification status of verrucomicrobia.</title>
        <authorList>
            <person name="Feng X."/>
        </authorList>
    </citation>
    <scope>NUCLEOTIDE SEQUENCE</scope>
    <source>
        <strain evidence="2">KCTC 12986</strain>
    </source>
</reference>